<evidence type="ECO:0000256" key="5">
    <source>
        <dbReference type="ARBA" id="ARBA00022692"/>
    </source>
</evidence>
<proteinExistence type="inferred from homology"/>
<comment type="caution">
    <text evidence="9">The sequence shown here is derived from an EMBL/GenBank/DDBJ whole genome shotgun (WGS) entry which is preliminary data.</text>
</comment>
<evidence type="ECO:0000313" key="10">
    <source>
        <dbReference type="Proteomes" id="UP000178908"/>
    </source>
</evidence>
<sequence length="221" mass="26411">MYELFSINNIFFTVLGYPMSYIEFFGTIFNLWCVYLVVKNNIWNWPIGIVGVILFGFMFYQINLYSDLFEQIYFFITSFYGWWAWIHMRNTNQANAQELSISRNNQKSNLIYFIIIILGTILLGYFTSNIHIYFAEYFPEPASFPYLDAFTTILSFAATILMAHRKIECWYLWILVDVIGVWLYFAKDVRLVSILYFIFLILATRGLISWSKIYKHEQQKI</sequence>
<protein>
    <recommendedName>
        <fullName evidence="11">Nicotinamide mononucleotide transporter PnuC</fullName>
    </recommendedName>
</protein>
<keyword evidence="6 8" id="KW-1133">Transmembrane helix</keyword>
<feature type="transmembrane region" description="Helical" evidence="8">
    <location>
        <begin position="169"/>
        <end position="185"/>
    </location>
</feature>
<feature type="transmembrane region" description="Helical" evidence="8">
    <location>
        <begin position="144"/>
        <end position="162"/>
    </location>
</feature>
<feature type="transmembrane region" description="Helical" evidence="8">
    <location>
        <begin position="20"/>
        <end position="38"/>
    </location>
</feature>
<reference evidence="9 10" key="1">
    <citation type="journal article" date="2016" name="Nat. Commun.">
        <title>Thousands of microbial genomes shed light on interconnected biogeochemical processes in an aquifer system.</title>
        <authorList>
            <person name="Anantharaman K."/>
            <person name="Brown C.T."/>
            <person name="Hug L.A."/>
            <person name="Sharon I."/>
            <person name="Castelle C.J."/>
            <person name="Probst A.J."/>
            <person name="Thomas B.C."/>
            <person name="Singh A."/>
            <person name="Wilkins M.J."/>
            <person name="Karaoz U."/>
            <person name="Brodie E.L."/>
            <person name="Williams K.H."/>
            <person name="Hubbard S.S."/>
            <person name="Banfield J.F."/>
        </authorList>
    </citation>
    <scope>NUCLEOTIDE SEQUENCE [LARGE SCALE GENOMIC DNA]</scope>
</reference>
<evidence type="ECO:0000256" key="3">
    <source>
        <dbReference type="ARBA" id="ARBA00022448"/>
    </source>
</evidence>
<feature type="transmembrane region" description="Helical" evidence="8">
    <location>
        <begin position="45"/>
        <end position="62"/>
    </location>
</feature>
<evidence type="ECO:0000256" key="7">
    <source>
        <dbReference type="ARBA" id="ARBA00023136"/>
    </source>
</evidence>
<comment type="similarity">
    <text evidence="2">Belongs to the nicotinamide ribonucleoside (NR) uptake permease (TC 4.B.1) family.</text>
</comment>
<dbReference type="InterPro" id="IPR006419">
    <property type="entry name" value="NMN_transpt_PnuC"/>
</dbReference>
<evidence type="ECO:0000256" key="4">
    <source>
        <dbReference type="ARBA" id="ARBA00022475"/>
    </source>
</evidence>
<accession>A0A1F8FAS1</accession>
<dbReference type="AlphaFoldDB" id="A0A1F8FAS1"/>
<keyword evidence="3" id="KW-0813">Transport</keyword>
<evidence type="ECO:0008006" key="11">
    <source>
        <dbReference type="Google" id="ProtNLM"/>
    </source>
</evidence>
<feature type="transmembrane region" description="Helical" evidence="8">
    <location>
        <begin position="68"/>
        <end position="88"/>
    </location>
</feature>
<keyword evidence="4" id="KW-1003">Cell membrane</keyword>
<dbReference type="NCBIfam" id="TIGR01528">
    <property type="entry name" value="NMN_trans_PnuC"/>
    <property type="match status" value="1"/>
</dbReference>
<evidence type="ECO:0000256" key="2">
    <source>
        <dbReference type="ARBA" id="ARBA00006669"/>
    </source>
</evidence>
<dbReference type="PANTHER" id="PTHR36122">
    <property type="entry name" value="NICOTINAMIDE RIBOSIDE TRANSPORTER PNUC"/>
    <property type="match status" value="1"/>
</dbReference>
<keyword evidence="7 8" id="KW-0472">Membrane</keyword>
<organism evidence="9 10">
    <name type="scientific">Candidatus Yanofskybacteria bacterium RIFCSPHIGHO2_02_FULL_39_10</name>
    <dbReference type="NCBI Taxonomy" id="1802674"/>
    <lineage>
        <taxon>Bacteria</taxon>
        <taxon>Candidatus Yanofskyibacteriota</taxon>
    </lineage>
</organism>
<feature type="transmembrane region" description="Helical" evidence="8">
    <location>
        <begin position="191"/>
        <end position="210"/>
    </location>
</feature>
<gene>
    <name evidence="9" type="ORF">A3C61_00705</name>
</gene>
<dbReference type="Pfam" id="PF04973">
    <property type="entry name" value="NMN_transporter"/>
    <property type="match status" value="1"/>
</dbReference>
<evidence type="ECO:0000256" key="1">
    <source>
        <dbReference type="ARBA" id="ARBA00004651"/>
    </source>
</evidence>
<keyword evidence="5 8" id="KW-0812">Transmembrane</keyword>
<dbReference type="PANTHER" id="PTHR36122:SF2">
    <property type="entry name" value="NICOTINAMIDE RIBOSIDE TRANSPORTER PNUC"/>
    <property type="match status" value="1"/>
</dbReference>
<evidence type="ECO:0000256" key="6">
    <source>
        <dbReference type="ARBA" id="ARBA00022989"/>
    </source>
</evidence>
<feature type="transmembrane region" description="Helical" evidence="8">
    <location>
        <begin position="109"/>
        <end position="132"/>
    </location>
</feature>
<name>A0A1F8FAS1_9BACT</name>
<evidence type="ECO:0000256" key="8">
    <source>
        <dbReference type="SAM" id="Phobius"/>
    </source>
</evidence>
<dbReference type="GO" id="GO:0034257">
    <property type="term" value="F:nicotinamide riboside transmembrane transporter activity"/>
    <property type="evidence" value="ECO:0007669"/>
    <property type="project" value="InterPro"/>
</dbReference>
<dbReference type="Proteomes" id="UP000178908">
    <property type="component" value="Unassembled WGS sequence"/>
</dbReference>
<dbReference type="GO" id="GO:0005886">
    <property type="term" value="C:plasma membrane"/>
    <property type="evidence" value="ECO:0007669"/>
    <property type="project" value="UniProtKB-SubCell"/>
</dbReference>
<evidence type="ECO:0000313" key="9">
    <source>
        <dbReference type="EMBL" id="OGN09349.1"/>
    </source>
</evidence>
<comment type="subcellular location">
    <subcellularLocation>
        <location evidence="1">Cell membrane</location>
        <topology evidence="1">Multi-pass membrane protein</topology>
    </subcellularLocation>
</comment>
<dbReference type="EMBL" id="MGJO01000024">
    <property type="protein sequence ID" value="OGN09349.1"/>
    <property type="molecule type" value="Genomic_DNA"/>
</dbReference>